<sequence length="260" mass="28116">MSIVGKLVGALLGLLLFRNWMGVLIGVTLGHFYDNAVVRLRPPSMGRGFIEPLFAFAGALSKSDGRVSESEIAATEALIARLRLDGDQRRAAIERFTAGKQAGFDAGPAIADLKAWCHGRRDLAFIVLDLLLDLVHAEGAPTQAKLALVRRLCASLGVGEHELAALAAMKGYAHATAGARGQGPRGPSARRPSEVDPYAVLGIGRAASEREIKQAYRRLMSQHHPDKLGDVPDELKRRAEDRAREINAAYERIKGERGLK</sequence>
<proteinExistence type="predicted"/>
<keyword evidence="1" id="KW-0143">Chaperone</keyword>
<dbReference type="Gene3D" id="1.10.287.110">
    <property type="entry name" value="DnaJ domain"/>
    <property type="match status" value="1"/>
</dbReference>
<protein>
    <submittedName>
        <fullName evidence="3">Co-chaperone DjlA</fullName>
    </submittedName>
</protein>
<dbReference type="Proteomes" id="UP001595886">
    <property type="component" value="Unassembled WGS sequence"/>
</dbReference>
<dbReference type="Pfam" id="PF05099">
    <property type="entry name" value="TerB"/>
    <property type="match status" value="1"/>
</dbReference>
<dbReference type="NCBIfam" id="NF006948">
    <property type="entry name" value="PRK09430.1"/>
    <property type="match status" value="1"/>
</dbReference>
<name>A0ABV9QXB4_9GAMM</name>
<evidence type="ECO:0000313" key="3">
    <source>
        <dbReference type="EMBL" id="MFC4821064.1"/>
    </source>
</evidence>
<evidence type="ECO:0000259" key="2">
    <source>
        <dbReference type="PROSITE" id="PS50076"/>
    </source>
</evidence>
<keyword evidence="4" id="KW-1185">Reference proteome</keyword>
<dbReference type="EMBL" id="JBHSHD010000008">
    <property type="protein sequence ID" value="MFC4821064.1"/>
    <property type="molecule type" value="Genomic_DNA"/>
</dbReference>
<reference evidence="4" key="1">
    <citation type="journal article" date="2019" name="Int. J. Syst. Evol. Microbiol.">
        <title>The Global Catalogue of Microorganisms (GCM) 10K type strain sequencing project: providing services to taxonomists for standard genome sequencing and annotation.</title>
        <authorList>
            <consortium name="The Broad Institute Genomics Platform"/>
            <consortium name="The Broad Institute Genome Sequencing Center for Infectious Disease"/>
            <person name="Wu L."/>
            <person name="Ma J."/>
        </authorList>
    </citation>
    <scope>NUCLEOTIDE SEQUENCE [LARGE SCALE GENOMIC DNA]</scope>
    <source>
        <strain evidence="4">CCUG 30340</strain>
    </source>
</reference>
<dbReference type="InterPro" id="IPR029024">
    <property type="entry name" value="TerB-like"/>
</dbReference>
<dbReference type="Pfam" id="PF00226">
    <property type="entry name" value="DnaJ"/>
    <property type="match status" value="1"/>
</dbReference>
<dbReference type="InterPro" id="IPR007791">
    <property type="entry name" value="DjlA_N"/>
</dbReference>
<dbReference type="Gene3D" id="1.10.3680.10">
    <property type="entry name" value="TerB-like"/>
    <property type="match status" value="1"/>
</dbReference>
<accession>A0ABV9QXB4</accession>
<dbReference type="RefSeq" id="WP_380021335.1">
    <property type="nucleotide sequence ID" value="NZ_JBHSHD010000008.1"/>
</dbReference>
<dbReference type="PRINTS" id="PR00625">
    <property type="entry name" value="JDOMAIN"/>
</dbReference>
<dbReference type="InterPro" id="IPR001623">
    <property type="entry name" value="DnaJ_domain"/>
</dbReference>
<dbReference type="InterPro" id="IPR036869">
    <property type="entry name" value="J_dom_sf"/>
</dbReference>
<evidence type="ECO:0000313" key="4">
    <source>
        <dbReference type="Proteomes" id="UP001595886"/>
    </source>
</evidence>
<dbReference type="PROSITE" id="PS50076">
    <property type="entry name" value="DNAJ_2"/>
    <property type="match status" value="1"/>
</dbReference>
<organism evidence="3 4">
    <name type="scientific">Dokdonella ginsengisoli</name>
    <dbReference type="NCBI Taxonomy" id="363846"/>
    <lineage>
        <taxon>Bacteria</taxon>
        <taxon>Pseudomonadati</taxon>
        <taxon>Pseudomonadota</taxon>
        <taxon>Gammaproteobacteria</taxon>
        <taxon>Lysobacterales</taxon>
        <taxon>Rhodanobacteraceae</taxon>
        <taxon>Dokdonella</taxon>
    </lineage>
</organism>
<dbReference type="SMART" id="SM00271">
    <property type="entry name" value="DnaJ"/>
    <property type="match status" value="1"/>
</dbReference>
<dbReference type="InterPro" id="IPR050817">
    <property type="entry name" value="DjlA_DnaK_co-chaperone"/>
</dbReference>
<evidence type="ECO:0000256" key="1">
    <source>
        <dbReference type="ARBA" id="ARBA00023186"/>
    </source>
</evidence>
<dbReference type="CDD" id="cd06257">
    <property type="entry name" value="DnaJ"/>
    <property type="match status" value="1"/>
</dbReference>
<comment type="caution">
    <text evidence="3">The sequence shown here is derived from an EMBL/GenBank/DDBJ whole genome shotgun (WGS) entry which is preliminary data.</text>
</comment>
<gene>
    <name evidence="3" type="primary">djlA</name>
    <name evidence="3" type="ORF">ACFO6Q_12065</name>
</gene>
<feature type="domain" description="J" evidence="2">
    <location>
        <begin position="196"/>
        <end position="260"/>
    </location>
</feature>
<dbReference type="SUPFAM" id="SSF158682">
    <property type="entry name" value="TerB-like"/>
    <property type="match status" value="1"/>
</dbReference>
<dbReference type="PANTHER" id="PTHR24074">
    <property type="entry name" value="CO-CHAPERONE PROTEIN DJLA"/>
    <property type="match status" value="1"/>
</dbReference>
<dbReference type="SUPFAM" id="SSF46565">
    <property type="entry name" value="Chaperone J-domain"/>
    <property type="match status" value="1"/>
</dbReference>